<proteinExistence type="predicted"/>
<dbReference type="RefSeq" id="WP_123916593.1">
    <property type="nucleotide sequence ID" value="NZ_RKRA01000001.1"/>
</dbReference>
<evidence type="ECO:0000313" key="2">
    <source>
        <dbReference type="EMBL" id="RPF27208.1"/>
    </source>
</evidence>
<name>A0A3N4ZNC4_9MICO</name>
<feature type="region of interest" description="Disordered" evidence="1">
    <location>
        <begin position="16"/>
        <end position="60"/>
    </location>
</feature>
<protein>
    <submittedName>
        <fullName evidence="2">Uncharacterized protein</fullName>
    </submittedName>
</protein>
<keyword evidence="3" id="KW-1185">Reference proteome</keyword>
<comment type="caution">
    <text evidence="2">The sequence shown here is derived from an EMBL/GenBank/DDBJ whole genome shotgun (WGS) entry which is preliminary data.</text>
</comment>
<accession>A0A3N4ZNC4</accession>
<dbReference type="Proteomes" id="UP000280726">
    <property type="component" value="Unassembled WGS sequence"/>
</dbReference>
<evidence type="ECO:0000313" key="3">
    <source>
        <dbReference type="Proteomes" id="UP000280726"/>
    </source>
</evidence>
<reference evidence="2 3" key="1">
    <citation type="submission" date="2018-11" db="EMBL/GenBank/DDBJ databases">
        <title>Sequencing the genomes of 1000 actinobacteria strains.</title>
        <authorList>
            <person name="Klenk H.-P."/>
        </authorList>
    </citation>
    <scope>NUCLEOTIDE SEQUENCE [LARGE SCALE GENOMIC DNA]</scope>
    <source>
        <strain evidence="2 3">DSM 14418</strain>
    </source>
</reference>
<organism evidence="2 3">
    <name type="scientific">Georgenia muralis</name>
    <dbReference type="NCBI Taxonomy" id="154117"/>
    <lineage>
        <taxon>Bacteria</taxon>
        <taxon>Bacillati</taxon>
        <taxon>Actinomycetota</taxon>
        <taxon>Actinomycetes</taxon>
        <taxon>Micrococcales</taxon>
        <taxon>Bogoriellaceae</taxon>
        <taxon>Georgenia</taxon>
    </lineage>
</organism>
<feature type="compositionally biased region" description="Basic and acidic residues" evidence="1">
    <location>
        <begin position="16"/>
        <end position="47"/>
    </location>
</feature>
<dbReference type="AlphaFoldDB" id="A0A3N4ZNC4"/>
<dbReference type="EMBL" id="RKRA01000001">
    <property type="protein sequence ID" value="RPF27208.1"/>
    <property type="molecule type" value="Genomic_DNA"/>
</dbReference>
<gene>
    <name evidence="2" type="ORF">EDD32_1679</name>
</gene>
<evidence type="ECO:0000256" key="1">
    <source>
        <dbReference type="SAM" id="MobiDB-lite"/>
    </source>
</evidence>
<sequence>MSTEDLASKAKELWQQEKAHAHAAEEDAQRTEESVRHAEGRPQESQHVEGATDLQGTATA</sequence>